<keyword evidence="5" id="KW-0677">Repeat</keyword>
<organism evidence="13 14">
    <name type="scientific">Cymbomonas tetramitiformis</name>
    <dbReference type="NCBI Taxonomy" id="36881"/>
    <lineage>
        <taxon>Eukaryota</taxon>
        <taxon>Viridiplantae</taxon>
        <taxon>Chlorophyta</taxon>
        <taxon>Pyramimonadophyceae</taxon>
        <taxon>Pyramimonadales</taxon>
        <taxon>Pyramimonadaceae</taxon>
        <taxon>Cymbomonas</taxon>
    </lineage>
</organism>
<keyword evidence="2" id="KW-0597">Phosphoprotein</keyword>
<proteinExistence type="inferred from homology"/>
<evidence type="ECO:0000256" key="7">
    <source>
        <dbReference type="ARBA" id="ARBA00022801"/>
    </source>
</evidence>
<evidence type="ECO:0000313" key="13">
    <source>
        <dbReference type="EMBL" id="KAK3238052.1"/>
    </source>
</evidence>
<accession>A0AAE0BKA5</accession>
<dbReference type="PANTHER" id="PTHR10183">
    <property type="entry name" value="CALPAIN"/>
    <property type="match status" value="1"/>
</dbReference>
<dbReference type="PROSITE" id="PS50203">
    <property type="entry name" value="CALPAIN_CAT"/>
    <property type="match status" value="1"/>
</dbReference>
<sequence length="301" mass="34256">MAPLCFDSLERWLSGYLTSQGLWDKLLMWDEREYVMTCCTSGHDKWSDKGGKKGGGIVDGHAYTMIGVREVKSIKLVNVRNPWGSFEWTGAWSDNASEWKKNPDVKKAINPKFGNDGSFWMAYADWLKAFSGVEVCAVRRQTEKKWFESRLPSEFEDGNWASLSQPYPSRMFVVTLTKPDEIFIGLHQEDERMEGAPPHLHIGLNIYTMDGRKVLAKKQGIGRCVQVDHLKLDKGSFLLRLTAYGYYTSKAQKGSERVLFPGPPEDLPKQLPRHFVLVGHADSKIILRDATVAESPWKPRK</sequence>
<keyword evidence="7" id="KW-0378">Hydrolase</keyword>
<gene>
    <name evidence="13" type="ORF">CYMTET_51910</name>
</gene>
<feature type="active site" evidence="10">
    <location>
        <position position="61"/>
    </location>
</feature>
<comment type="caution">
    <text evidence="13">The sequence shown here is derived from an EMBL/GenBank/DDBJ whole genome shotgun (WGS) entry which is preliminary data.</text>
</comment>
<dbReference type="FunFam" id="3.90.70.10:FF:000010">
    <property type="entry name" value="Calpain 15"/>
    <property type="match status" value="1"/>
</dbReference>
<dbReference type="GO" id="GO:0004198">
    <property type="term" value="F:calcium-dependent cysteine-type endopeptidase activity"/>
    <property type="evidence" value="ECO:0007669"/>
    <property type="project" value="InterPro"/>
</dbReference>
<keyword evidence="4" id="KW-0479">Metal-binding</keyword>
<dbReference type="EMBL" id="LGRX02034348">
    <property type="protein sequence ID" value="KAK3238052.1"/>
    <property type="molecule type" value="Genomic_DNA"/>
</dbReference>
<keyword evidence="8" id="KW-0788">Thiol protease</keyword>
<evidence type="ECO:0000256" key="6">
    <source>
        <dbReference type="ARBA" id="ARBA00022771"/>
    </source>
</evidence>
<keyword evidence="14" id="KW-1185">Reference proteome</keyword>
<comment type="caution">
    <text evidence="11">Lacks conserved residue(s) required for the propagation of feature annotation.</text>
</comment>
<dbReference type="GO" id="GO:0006508">
    <property type="term" value="P:proteolysis"/>
    <property type="evidence" value="ECO:0007669"/>
    <property type="project" value="UniProtKB-KW"/>
</dbReference>
<dbReference type="PANTHER" id="PTHR10183:SF379">
    <property type="entry name" value="CALPAIN-5"/>
    <property type="match status" value="1"/>
</dbReference>
<evidence type="ECO:0000256" key="9">
    <source>
        <dbReference type="ARBA" id="ARBA00022833"/>
    </source>
</evidence>
<keyword evidence="3" id="KW-0645">Protease</keyword>
<evidence type="ECO:0000313" key="14">
    <source>
        <dbReference type="Proteomes" id="UP001190700"/>
    </source>
</evidence>
<reference evidence="13 14" key="1">
    <citation type="journal article" date="2015" name="Genome Biol. Evol.">
        <title>Comparative Genomics of a Bacterivorous Green Alga Reveals Evolutionary Causalities and Consequences of Phago-Mixotrophic Mode of Nutrition.</title>
        <authorList>
            <person name="Burns J.A."/>
            <person name="Paasch A."/>
            <person name="Narechania A."/>
            <person name="Kim E."/>
        </authorList>
    </citation>
    <scope>NUCLEOTIDE SEQUENCE [LARGE SCALE GENOMIC DNA]</scope>
    <source>
        <strain evidence="13 14">PLY_AMNH</strain>
    </source>
</reference>
<dbReference type="AlphaFoldDB" id="A0AAE0BKA5"/>
<keyword evidence="9" id="KW-0862">Zinc</keyword>
<evidence type="ECO:0000256" key="11">
    <source>
        <dbReference type="PROSITE-ProRule" id="PRU00239"/>
    </source>
</evidence>
<dbReference type="Proteomes" id="UP001190700">
    <property type="component" value="Unassembled WGS sequence"/>
</dbReference>
<evidence type="ECO:0000256" key="10">
    <source>
        <dbReference type="PIRSR" id="PIRSR622684-1"/>
    </source>
</evidence>
<dbReference type="GO" id="GO:0008270">
    <property type="term" value="F:zinc ion binding"/>
    <property type="evidence" value="ECO:0007669"/>
    <property type="project" value="UniProtKB-KW"/>
</dbReference>
<feature type="domain" description="Calpain catalytic" evidence="12">
    <location>
        <begin position="56"/>
        <end position="139"/>
    </location>
</feature>
<dbReference type="InterPro" id="IPR038765">
    <property type="entry name" value="Papain-like_cys_pep_sf"/>
</dbReference>
<name>A0AAE0BKA5_9CHLO</name>
<feature type="active site" evidence="10">
    <location>
        <position position="81"/>
    </location>
</feature>
<evidence type="ECO:0000259" key="12">
    <source>
        <dbReference type="PROSITE" id="PS50203"/>
    </source>
</evidence>
<evidence type="ECO:0000256" key="8">
    <source>
        <dbReference type="ARBA" id="ARBA00022807"/>
    </source>
</evidence>
<protein>
    <recommendedName>
        <fullName evidence="12">Calpain catalytic domain-containing protein</fullName>
    </recommendedName>
</protein>
<evidence type="ECO:0000256" key="4">
    <source>
        <dbReference type="ARBA" id="ARBA00022723"/>
    </source>
</evidence>
<keyword evidence="6" id="KW-0863">Zinc-finger</keyword>
<comment type="similarity">
    <text evidence="1">Belongs to the peptidase C2 family.</text>
</comment>
<dbReference type="Gene3D" id="3.90.70.10">
    <property type="entry name" value="Cysteine proteinases"/>
    <property type="match status" value="1"/>
</dbReference>
<evidence type="ECO:0000256" key="3">
    <source>
        <dbReference type="ARBA" id="ARBA00022670"/>
    </source>
</evidence>
<dbReference type="Pfam" id="PF00648">
    <property type="entry name" value="Peptidase_C2"/>
    <property type="match status" value="1"/>
</dbReference>
<evidence type="ECO:0000256" key="2">
    <source>
        <dbReference type="ARBA" id="ARBA00022553"/>
    </source>
</evidence>
<dbReference type="InterPro" id="IPR001300">
    <property type="entry name" value="Peptidase_C2_calpain_cat"/>
</dbReference>
<dbReference type="SUPFAM" id="SSF54001">
    <property type="entry name" value="Cysteine proteinases"/>
    <property type="match status" value="1"/>
</dbReference>
<evidence type="ECO:0000256" key="1">
    <source>
        <dbReference type="ARBA" id="ARBA00007623"/>
    </source>
</evidence>
<evidence type="ECO:0000256" key="5">
    <source>
        <dbReference type="ARBA" id="ARBA00022737"/>
    </source>
</evidence>
<dbReference type="InterPro" id="IPR022684">
    <property type="entry name" value="Calpain_cysteine_protease"/>
</dbReference>